<dbReference type="PANTHER" id="PTHR42748">
    <property type="entry name" value="NITROGEN METABOLITE REPRESSION PROTEIN NMRA FAMILY MEMBER"/>
    <property type="match status" value="1"/>
</dbReference>
<accession>A0A165IXJ1</accession>
<dbReference type="SUPFAM" id="SSF51735">
    <property type="entry name" value="NAD(P)-binding Rossmann-fold domains"/>
    <property type="match status" value="1"/>
</dbReference>
<dbReference type="EMBL" id="KV425980">
    <property type="protein sequence ID" value="KZV94020.1"/>
    <property type="molecule type" value="Genomic_DNA"/>
</dbReference>
<dbReference type="GO" id="GO:0016491">
    <property type="term" value="F:oxidoreductase activity"/>
    <property type="evidence" value="ECO:0007669"/>
    <property type="project" value="UniProtKB-KW"/>
</dbReference>
<protein>
    <submittedName>
        <fullName evidence="5">NAD(P)-binding protein</fullName>
    </submittedName>
</protein>
<organism evidence="5 6">
    <name type="scientific">Exidia glandulosa HHB12029</name>
    <dbReference type="NCBI Taxonomy" id="1314781"/>
    <lineage>
        <taxon>Eukaryota</taxon>
        <taxon>Fungi</taxon>
        <taxon>Dikarya</taxon>
        <taxon>Basidiomycota</taxon>
        <taxon>Agaricomycotina</taxon>
        <taxon>Agaricomycetes</taxon>
        <taxon>Auriculariales</taxon>
        <taxon>Exidiaceae</taxon>
        <taxon>Exidia</taxon>
    </lineage>
</organism>
<evidence type="ECO:0000256" key="2">
    <source>
        <dbReference type="ARBA" id="ARBA00022857"/>
    </source>
</evidence>
<dbReference type="Pfam" id="PF05368">
    <property type="entry name" value="NmrA"/>
    <property type="match status" value="1"/>
</dbReference>
<evidence type="ECO:0000256" key="1">
    <source>
        <dbReference type="ARBA" id="ARBA00006328"/>
    </source>
</evidence>
<dbReference type="InParanoid" id="A0A165IXJ1"/>
<sequence length="322" mass="35169">MTVTADISAPLVVVVGATGVQGGSVIRNLIQSDKPYRLRGLTRDATKPAAQELKSKGVDVVAVSVAVGNEAAVREAFRGADVVFAMTNIYEHWDAKRETDEGKLMADAAKAVGVKLFIFSGLVHVSKLSGGKYTNVKYYDSKAEVVEYAQSQLPTVDVQAGFYMTNLANPLLGPKKLDDGTYEWQQLNEAGYSYIDMDHDFGLFVRYAIESPEYNKGGGTIHTHSEHLTTRDAAAILERVRGYKVKVVTAPSLEAGRIGLESMGFPPQIAAQFIEGAASIDEFGQFFGLEQSEEQQKVRASLARKPRTFEEFLKANTDFLKA</sequence>
<dbReference type="AlphaFoldDB" id="A0A165IXJ1"/>
<comment type="similarity">
    <text evidence="1">Belongs to the NmrA-type oxidoreductase family.</text>
</comment>
<keyword evidence="3" id="KW-0560">Oxidoreductase</keyword>
<dbReference type="InterPro" id="IPR036291">
    <property type="entry name" value="NAD(P)-bd_dom_sf"/>
</dbReference>
<evidence type="ECO:0000259" key="4">
    <source>
        <dbReference type="Pfam" id="PF05368"/>
    </source>
</evidence>
<evidence type="ECO:0000313" key="6">
    <source>
        <dbReference type="Proteomes" id="UP000077266"/>
    </source>
</evidence>
<evidence type="ECO:0000313" key="5">
    <source>
        <dbReference type="EMBL" id="KZV94020.1"/>
    </source>
</evidence>
<keyword evidence="2" id="KW-0521">NADP</keyword>
<dbReference type="OrthoDB" id="419598at2759"/>
<gene>
    <name evidence="5" type="ORF">EXIGLDRAFT_767569</name>
</gene>
<feature type="domain" description="NmrA-like" evidence="4">
    <location>
        <begin position="11"/>
        <end position="313"/>
    </location>
</feature>
<proteinExistence type="inferred from homology"/>
<name>A0A165IXJ1_EXIGL</name>
<dbReference type="Gene3D" id="3.90.25.10">
    <property type="entry name" value="UDP-galactose 4-epimerase, domain 1"/>
    <property type="match status" value="1"/>
</dbReference>
<dbReference type="Proteomes" id="UP000077266">
    <property type="component" value="Unassembled WGS sequence"/>
</dbReference>
<keyword evidence="6" id="KW-1185">Reference proteome</keyword>
<dbReference type="GO" id="GO:0005634">
    <property type="term" value="C:nucleus"/>
    <property type="evidence" value="ECO:0007669"/>
    <property type="project" value="TreeGrafter"/>
</dbReference>
<dbReference type="InterPro" id="IPR051164">
    <property type="entry name" value="NmrA-like_oxidored"/>
</dbReference>
<dbReference type="InterPro" id="IPR008030">
    <property type="entry name" value="NmrA-like"/>
</dbReference>
<dbReference type="STRING" id="1314781.A0A165IXJ1"/>
<evidence type="ECO:0000256" key="3">
    <source>
        <dbReference type="ARBA" id="ARBA00023002"/>
    </source>
</evidence>
<reference evidence="5 6" key="1">
    <citation type="journal article" date="2016" name="Mol. Biol. Evol.">
        <title>Comparative Genomics of Early-Diverging Mushroom-Forming Fungi Provides Insights into the Origins of Lignocellulose Decay Capabilities.</title>
        <authorList>
            <person name="Nagy L.G."/>
            <person name="Riley R."/>
            <person name="Tritt A."/>
            <person name="Adam C."/>
            <person name="Daum C."/>
            <person name="Floudas D."/>
            <person name="Sun H."/>
            <person name="Yadav J.S."/>
            <person name="Pangilinan J."/>
            <person name="Larsson K.H."/>
            <person name="Matsuura K."/>
            <person name="Barry K."/>
            <person name="Labutti K."/>
            <person name="Kuo R."/>
            <person name="Ohm R.A."/>
            <person name="Bhattacharya S.S."/>
            <person name="Shirouzu T."/>
            <person name="Yoshinaga Y."/>
            <person name="Martin F.M."/>
            <person name="Grigoriev I.V."/>
            <person name="Hibbett D.S."/>
        </authorList>
    </citation>
    <scope>NUCLEOTIDE SEQUENCE [LARGE SCALE GENOMIC DNA]</scope>
    <source>
        <strain evidence="5 6">HHB12029</strain>
    </source>
</reference>
<dbReference type="Gene3D" id="3.40.50.720">
    <property type="entry name" value="NAD(P)-binding Rossmann-like Domain"/>
    <property type="match status" value="1"/>
</dbReference>
<dbReference type="PANTHER" id="PTHR42748:SF30">
    <property type="entry name" value="NMRA-LIKE DOMAIN-CONTAINING PROTEIN"/>
    <property type="match status" value="1"/>
</dbReference>